<keyword evidence="6 9" id="KW-1133">Transmembrane helix</keyword>
<dbReference type="GO" id="GO:0017038">
    <property type="term" value="P:protein import"/>
    <property type="evidence" value="ECO:0007669"/>
    <property type="project" value="TreeGrafter"/>
</dbReference>
<organism evidence="11 12">
    <name type="scientific">Denitrificimonas caeni</name>
    <dbReference type="NCBI Taxonomy" id="521720"/>
    <lineage>
        <taxon>Bacteria</taxon>
        <taxon>Pseudomonadati</taxon>
        <taxon>Pseudomonadota</taxon>
        <taxon>Gammaproteobacteria</taxon>
        <taxon>Pseudomonadales</taxon>
        <taxon>Pseudomonadaceae</taxon>
        <taxon>Denitrificimonas</taxon>
    </lineage>
</organism>
<dbReference type="PANTHER" id="PTHR30625">
    <property type="entry name" value="PROTEIN TOLQ"/>
    <property type="match status" value="1"/>
</dbReference>
<dbReference type="EMBL" id="CP114976">
    <property type="protein sequence ID" value="WBE25099.1"/>
    <property type="molecule type" value="Genomic_DNA"/>
</dbReference>
<proteinExistence type="inferred from homology"/>
<evidence type="ECO:0000259" key="10">
    <source>
        <dbReference type="Pfam" id="PF01618"/>
    </source>
</evidence>
<sequence length="216" mass="23753">MPAWFISMGPLGWPLALCSLLALALVFERLSVFLQLQPISQKTLTDSAAVCLTCTQQPCHKRPKGWRYGLALLERHASLAAAQREEVLGCWLQEERCRLNRHLRVLQMVGVLAPMLGLLGTVLGMVTMFAGIAEQNSPVTPALLADGLWQALYTTVWGLVIAIPALAAGQGFSFWAERYLERVQILLNRCHLAFNGLDLGLLDSASEQASLQWEAA</sequence>
<comment type="similarity">
    <text evidence="8">Belongs to the exbB/tolQ family.</text>
</comment>
<keyword evidence="12" id="KW-1185">Reference proteome</keyword>
<dbReference type="Pfam" id="PF01618">
    <property type="entry name" value="MotA_ExbB"/>
    <property type="match status" value="1"/>
</dbReference>
<dbReference type="GO" id="GO:0005886">
    <property type="term" value="C:plasma membrane"/>
    <property type="evidence" value="ECO:0007669"/>
    <property type="project" value="UniProtKB-SubCell"/>
</dbReference>
<protein>
    <submittedName>
        <fullName evidence="11">MotA/TolQ/ExbB proton channel family protein</fullName>
    </submittedName>
</protein>
<evidence type="ECO:0000256" key="3">
    <source>
        <dbReference type="ARBA" id="ARBA00022475"/>
    </source>
</evidence>
<keyword evidence="2 8" id="KW-0813">Transport</keyword>
<evidence type="ECO:0000256" key="9">
    <source>
        <dbReference type="SAM" id="Phobius"/>
    </source>
</evidence>
<feature type="transmembrane region" description="Helical" evidence="9">
    <location>
        <begin position="152"/>
        <end position="176"/>
    </location>
</feature>
<dbReference type="KEGG" id="dce:O6P33_12185"/>
<keyword evidence="3" id="KW-1003">Cell membrane</keyword>
<dbReference type="AlphaFoldDB" id="A0AAE9VNH4"/>
<keyword evidence="5 8" id="KW-0653">Protein transport</keyword>
<dbReference type="RefSeq" id="WP_269818044.1">
    <property type="nucleotide sequence ID" value="NZ_CP114976.1"/>
</dbReference>
<comment type="subcellular location">
    <subcellularLocation>
        <location evidence="1">Cell membrane</location>
        <topology evidence="1">Multi-pass membrane protein</topology>
    </subcellularLocation>
    <subcellularLocation>
        <location evidence="8">Membrane</location>
        <topology evidence="8">Multi-pass membrane protein</topology>
    </subcellularLocation>
</comment>
<feature type="domain" description="MotA/TolQ/ExbB proton channel" evidence="10">
    <location>
        <begin position="83"/>
        <end position="183"/>
    </location>
</feature>
<evidence type="ECO:0000313" key="11">
    <source>
        <dbReference type="EMBL" id="WBE25099.1"/>
    </source>
</evidence>
<gene>
    <name evidence="11" type="ORF">O6P33_12185</name>
</gene>
<reference evidence="11 12" key="1">
    <citation type="submission" date="2022-12" db="EMBL/GenBank/DDBJ databases">
        <title>Coexistence and Characterization of a Novel Tigecycline Resistance gene tet(X) variant and blaNDM-1 in a Pseudomonas caeni Isolate of Chicken Origin.</title>
        <authorList>
            <person name="Lu X."/>
            <person name="Zhang L."/>
            <person name="Li R."/>
            <person name="Wang Z."/>
        </authorList>
    </citation>
    <scope>NUCLEOTIDE SEQUENCE [LARGE SCALE GENOMIC DNA]</scope>
    <source>
        <strain evidence="11 12">CE14</strain>
    </source>
</reference>
<evidence type="ECO:0000256" key="7">
    <source>
        <dbReference type="ARBA" id="ARBA00023136"/>
    </source>
</evidence>
<keyword evidence="7 9" id="KW-0472">Membrane</keyword>
<accession>A0AAE9VNH4</accession>
<dbReference type="InterPro" id="IPR050790">
    <property type="entry name" value="ExbB/TolQ_transport"/>
</dbReference>
<evidence type="ECO:0000256" key="1">
    <source>
        <dbReference type="ARBA" id="ARBA00004651"/>
    </source>
</evidence>
<feature type="transmembrane region" description="Helical" evidence="9">
    <location>
        <begin position="105"/>
        <end position="132"/>
    </location>
</feature>
<evidence type="ECO:0000256" key="6">
    <source>
        <dbReference type="ARBA" id="ARBA00022989"/>
    </source>
</evidence>
<keyword evidence="4 9" id="KW-0812">Transmembrane</keyword>
<evidence type="ECO:0000256" key="5">
    <source>
        <dbReference type="ARBA" id="ARBA00022927"/>
    </source>
</evidence>
<feature type="transmembrane region" description="Helical" evidence="9">
    <location>
        <begin position="12"/>
        <end position="32"/>
    </location>
</feature>
<dbReference type="Proteomes" id="UP001212189">
    <property type="component" value="Chromosome"/>
</dbReference>
<dbReference type="PANTHER" id="PTHR30625:SF15">
    <property type="entry name" value="BIOPOLYMER TRANSPORT PROTEIN EXBB"/>
    <property type="match status" value="1"/>
</dbReference>
<evidence type="ECO:0000256" key="4">
    <source>
        <dbReference type="ARBA" id="ARBA00022692"/>
    </source>
</evidence>
<evidence type="ECO:0000313" key="12">
    <source>
        <dbReference type="Proteomes" id="UP001212189"/>
    </source>
</evidence>
<dbReference type="InterPro" id="IPR002898">
    <property type="entry name" value="MotA_ExbB_proton_chnl"/>
</dbReference>
<evidence type="ECO:0000256" key="8">
    <source>
        <dbReference type="RuleBase" id="RU004057"/>
    </source>
</evidence>
<name>A0AAE9VNH4_9GAMM</name>
<evidence type="ECO:0000256" key="2">
    <source>
        <dbReference type="ARBA" id="ARBA00022448"/>
    </source>
</evidence>